<organism evidence="1 2">
    <name type="scientific">Roseofilum capinflatum BLCC-M114</name>
    <dbReference type="NCBI Taxonomy" id="3022440"/>
    <lineage>
        <taxon>Bacteria</taxon>
        <taxon>Bacillati</taxon>
        <taxon>Cyanobacteriota</taxon>
        <taxon>Cyanophyceae</taxon>
        <taxon>Desertifilales</taxon>
        <taxon>Desertifilaceae</taxon>
        <taxon>Roseofilum</taxon>
        <taxon>Roseofilum capinflatum</taxon>
    </lineage>
</organism>
<dbReference type="Proteomes" id="UP001235849">
    <property type="component" value="Unassembled WGS sequence"/>
</dbReference>
<comment type="caution">
    <text evidence="1">The sequence shown here is derived from an EMBL/GenBank/DDBJ whole genome shotgun (WGS) entry which is preliminary data.</text>
</comment>
<gene>
    <name evidence="1" type="ORF">PMG25_08700</name>
</gene>
<dbReference type="Pfam" id="PF06051">
    <property type="entry name" value="DUF928"/>
    <property type="match status" value="1"/>
</dbReference>
<dbReference type="EMBL" id="JAQOSO010000043">
    <property type="protein sequence ID" value="MDJ1174171.1"/>
    <property type="molecule type" value="Genomic_DNA"/>
</dbReference>
<name>A0ABT7B6K4_9CYAN</name>
<evidence type="ECO:0000313" key="1">
    <source>
        <dbReference type="EMBL" id="MDJ1174171.1"/>
    </source>
</evidence>
<dbReference type="RefSeq" id="WP_283766504.1">
    <property type="nucleotide sequence ID" value="NZ_JAQOSO010000043.1"/>
</dbReference>
<sequence>MLFSWLPSMSWTRTQGTLATLLALGVSVFPLPSLALEDLQLPEEVGLPSRRQAGGTRGPCITDQNSQLMAIIPEFNVGRTLTNSPTVFVYLPKHTTDQGMLIVQELDQEKLAQSGLTLADIDAQNQDQFLKSEFESSVPLNQESGILGMPLSNYPELPQLEAGKIYLWAFQLVCNNTFSDYTQGWIQVVHAEGEQAPVKAQLDMAKSDRDRAKIYAQAGLWYDLLATLAQLRHSASGPDRDRATVDWQSVLTHPQVGLEQIVDAPLLSNRPTSTVLAP</sequence>
<accession>A0ABT7B6K4</accession>
<protein>
    <submittedName>
        <fullName evidence="1">DUF928 domain-containing protein</fullName>
    </submittedName>
</protein>
<reference evidence="1 2" key="1">
    <citation type="submission" date="2023-01" db="EMBL/GenBank/DDBJ databases">
        <title>Novel diversity within Roseofilum (Cyanobacteria; Desertifilaceae) from marine benthic mats with descriptions of four novel species.</title>
        <authorList>
            <person name="Wang Y."/>
            <person name="Berthold D.E."/>
            <person name="Hu J."/>
            <person name="Lefler F.W."/>
            <person name="Laughinghouse H.D. IV."/>
        </authorList>
    </citation>
    <scope>NUCLEOTIDE SEQUENCE [LARGE SCALE GENOMIC DNA]</scope>
    <source>
        <strain evidence="1 2">BLCC-M114</strain>
    </source>
</reference>
<evidence type="ECO:0000313" key="2">
    <source>
        <dbReference type="Proteomes" id="UP001235849"/>
    </source>
</evidence>
<proteinExistence type="predicted"/>
<dbReference type="InterPro" id="IPR010328">
    <property type="entry name" value="DUF928"/>
</dbReference>
<keyword evidence="2" id="KW-1185">Reference proteome</keyword>